<dbReference type="PANTHER" id="PTHR43178">
    <property type="entry name" value="DIHYDROLIPOAMIDE ACETYLTRANSFERASE COMPONENT OF PYRUVATE DEHYDROGENASE COMPLEX"/>
    <property type="match status" value="1"/>
</dbReference>
<keyword evidence="5 9" id="KW-0450">Lipoyl</keyword>
<accession>A0A4R3NA46</accession>
<keyword evidence="6 9" id="KW-0012">Acyltransferase</keyword>
<dbReference type="CDD" id="cd06849">
    <property type="entry name" value="lipoyl_domain"/>
    <property type="match status" value="1"/>
</dbReference>
<dbReference type="InterPro" id="IPR006256">
    <property type="entry name" value="AcTrfase_Pyrv_DH_cplx"/>
</dbReference>
<dbReference type="InterPro" id="IPR011053">
    <property type="entry name" value="Single_hybrid_motif"/>
</dbReference>
<dbReference type="GO" id="GO:0004742">
    <property type="term" value="F:dihydrolipoyllysine-residue acetyltransferase activity"/>
    <property type="evidence" value="ECO:0007669"/>
    <property type="project" value="UniProtKB-UniRule"/>
</dbReference>
<dbReference type="AlphaFoldDB" id="A0A4R3NA46"/>
<evidence type="ECO:0000256" key="2">
    <source>
        <dbReference type="ARBA" id="ARBA00011484"/>
    </source>
</evidence>
<dbReference type="SUPFAM" id="SSF51230">
    <property type="entry name" value="Single hybrid motif"/>
    <property type="match status" value="1"/>
</dbReference>
<dbReference type="InterPro" id="IPR023213">
    <property type="entry name" value="CAT-like_dom_sf"/>
</dbReference>
<comment type="function">
    <text evidence="7">The pyruvate dehydrogenase complex catalyzes the overall conversion of pyruvate to acetyl-CoA and CO(2). It contains multiple copies of three enzymatic components: pyruvate dehydrogenase (E1), dihydrolipoamide acetyltransferase (E2) and lipoamide dehydrogenase (E3).</text>
</comment>
<dbReference type="Gene3D" id="2.40.50.100">
    <property type="match status" value="1"/>
</dbReference>
<keyword evidence="14" id="KW-1185">Reference proteome</keyword>
<sequence>MATLEDILLPDIGDFSNVEIIEILVAPGDRIETEQPLLTLESDKATIEIPAPRPGTIRTLKVRVGDRVSQGSPLMTIEPVVDSGAPVVDNPPVETATPLEAVAAPPSESEPPAALRAPGESEPKPAPILPRPEDMTSIARGRTPHASPAIRRFARELGVDLAQVTGSGPKGRILKDDVQGFVKMALTQGTGSASGSASATALPFALPPAPEVDHARFGPVEIQELSRIKKLSGRHLHRCWLSVPHVTQFDEADITELEAFRKGQQEAAASEGVKLTFLPFLLKAVATALNRMPILKSSLTADGERIVLKHFTHIGVAVDTPNGLVVPVVRDVDQKSLYALARDLSDLSTKARDGKLLPGEMQGGCFTVSSLGGLGGTAFTPIVNAPEVAILGVSRSSMKPVWNGQEFVPRLMLPLSLSYDHRVVDGADGARFTSLLGGLLGDIRRLLL</sequence>
<dbReference type="PROSITE" id="PS00189">
    <property type="entry name" value="LIPOYL"/>
    <property type="match status" value="1"/>
</dbReference>
<dbReference type="GO" id="GO:0031405">
    <property type="term" value="F:lipoic acid binding"/>
    <property type="evidence" value="ECO:0007669"/>
    <property type="project" value="TreeGrafter"/>
</dbReference>
<dbReference type="Gene3D" id="4.10.320.10">
    <property type="entry name" value="E3-binding domain"/>
    <property type="match status" value="1"/>
</dbReference>
<evidence type="ECO:0000256" key="4">
    <source>
        <dbReference type="ARBA" id="ARBA00022737"/>
    </source>
</evidence>
<evidence type="ECO:0000313" key="14">
    <source>
        <dbReference type="Proteomes" id="UP000295717"/>
    </source>
</evidence>
<evidence type="ECO:0000256" key="8">
    <source>
        <dbReference type="ARBA" id="ARBA00048370"/>
    </source>
</evidence>
<dbReference type="EC" id="2.3.1.12" evidence="9"/>
<organism evidence="13 14">
    <name type="scientific">Thiobaca trueperi</name>
    <dbReference type="NCBI Taxonomy" id="127458"/>
    <lineage>
        <taxon>Bacteria</taxon>
        <taxon>Pseudomonadati</taxon>
        <taxon>Pseudomonadota</taxon>
        <taxon>Gammaproteobacteria</taxon>
        <taxon>Chromatiales</taxon>
        <taxon>Chromatiaceae</taxon>
        <taxon>Thiobaca</taxon>
    </lineage>
</organism>
<keyword evidence="4" id="KW-0677">Repeat</keyword>
<feature type="domain" description="Peripheral subunit-binding (PSBD)" evidence="12">
    <location>
        <begin position="145"/>
        <end position="182"/>
    </location>
</feature>
<dbReference type="FunFam" id="2.40.50.100:FF:000009">
    <property type="entry name" value="Acetyltransferase component of pyruvate dehydrogenase complex"/>
    <property type="match status" value="1"/>
</dbReference>
<dbReference type="InterPro" id="IPR001078">
    <property type="entry name" value="2-oxoacid_DH_actylTfrase"/>
</dbReference>
<dbReference type="Pfam" id="PF00198">
    <property type="entry name" value="2-oxoacid_dh"/>
    <property type="match status" value="1"/>
</dbReference>
<evidence type="ECO:0000259" key="11">
    <source>
        <dbReference type="PROSITE" id="PS50968"/>
    </source>
</evidence>
<dbReference type="OrthoDB" id="9805770at2"/>
<dbReference type="SUPFAM" id="SSF47005">
    <property type="entry name" value="Peripheral subunit-binding domain of 2-oxo acid dehydrogenase complex"/>
    <property type="match status" value="1"/>
</dbReference>
<keyword evidence="3 9" id="KW-0808">Transferase</keyword>
<feature type="region of interest" description="Disordered" evidence="10">
    <location>
        <begin position="101"/>
        <end position="132"/>
    </location>
</feature>
<dbReference type="NCBIfam" id="TIGR01348">
    <property type="entry name" value="PDHac_trf_long"/>
    <property type="match status" value="1"/>
</dbReference>
<dbReference type="InterPro" id="IPR036625">
    <property type="entry name" value="E3-bd_dom_sf"/>
</dbReference>
<reference evidence="13 14" key="1">
    <citation type="submission" date="2019-03" db="EMBL/GenBank/DDBJ databases">
        <title>Genomic Encyclopedia of Type Strains, Phase IV (KMG-IV): sequencing the most valuable type-strain genomes for metagenomic binning, comparative biology and taxonomic classification.</title>
        <authorList>
            <person name="Goeker M."/>
        </authorList>
    </citation>
    <scope>NUCLEOTIDE SEQUENCE [LARGE SCALE GENOMIC DNA]</scope>
    <source>
        <strain evidence="13 14">DSM 13587</strain>
    </source>
</reference>
<dbReference type="PANTHER" id="PTHR43178:SF2">
    <property type="entry name" value="DIHYDROLIPOYLLYSINE-RESIDUE ACETYLTRANSFERASE COMPONENT OF PYRUVATE DEHYDROGENASE COMPLEX"/>
    <property type="match status" value="1"/>
</dbReference>
<dbReference type="Pfam" id="PF00364">
    <property type="entry name" value="Biotin_lipoyl"/>
    <property type="match status" value="1"/>
</dbReference>
<dbReference type="InterPro" id="IPR004167">
    <property type="entry name" value="PSBD"/>
</dbReference>
<dbReference type="InterPro" id="IPR050743">
    <property type="entry name" value="2-oxoacid_DH_E2_comp"/>
</dbReference>
<comment type="catalytic activity">
    <reaction evidence="8 9">
        <text>N(6)-[(R)-dihydrolipoyl]-L-lysyl-[protein] + acetyl-CoA = N(6)-[(R)-S(8)-acetyldihydrolipoyl]-L-lysyl-[protein] + CoA</text>
        <dbReference type="Rhea" id="RHEA:17017"/>
        <dbReference type="Rhea" id="RHEA-COMP:10475"/>
        <dbReference type="Rhea" id="RHEA-COMP:10478"/>
        <dbReference type="ChEBI" id="CHEBI:57287"/>
        <dbReference type="ChEBI" id="CHEBI:57288"/>
        <dbReference type="ChEBI" id="CHEBI:83100"/>
        <dbReference type="ChEBI" id="CHEBI:83111"/>
        <dbReference type="EC" id="2.3.1.12"/>
    </reaction>
</comment>
<feature type="domain" description="Lipoyl-binding" evidence="11">
    <location>
        <begin position="4"/>
        <end position="78"/>
    </location>
</feature>
<evidence type="ECO:0000256" key="6">
    <source>
        <dbReference type="ARBA" id="ARBA00023315"/>
    </source>
</evidence>
<feature type="compositionally biased region" description="Low complexity" evidence="10">
    <location>
        <begin position="101"/>
        <end position="118"/>
    </location>
</feature>
<protein>
    <recommendedName>
        <fullName evidence="9">Acetyltransferase component of pyruvate dehydrogenase complex</fullName>
        <ecNumber evidence="9">2.3.1.12</ecNumber>
    </recommendedName>
</protein>
<dbReference type="PROSITE" id="PS51826">
    <property type="entry name" value="PSBD"/>
    <property type="match status" value="1"/>
</dbReference>
<evidence type="ECO:0000256" key="1">
    <source>
        <dbReference type="ARBA" id="ARBA00007317"/>
    </source>
</evidence>
<dbReference type="RefSeq" id="WP_132974959.1">
    <property type="nucleotide sequence ID" value="NZ_SMAO01000001.1"/>
</dbReference>
<keyword evidence="13" id="KW-0670">Pyruvate</keyword>
<name>A0A4R3NA46_9GAMM</name>
<proteinExistence type="inferred from homology"/>
<dbReference type="EMBL" id="SMAO01000001">
    <property type="protein sequence ID" value="TCT23869.1"/>
    <property type="molecule type" value="Genomic_DNA"/>
</dbReference>
<evidence type="ECO:0000256" key="5">
    <source>
        <dbReference type="ARBA" id="ARBA00022823"/>
    </source>
</evidence>
<evidence type="ECO:0000259" key="12">
    <source>
        <dbReference type="PROSITE" id="PS51826"/>
    </source>
</evidence>
<dbReference type="Gene3D" id="3.30.559.10">
    <property type="entry name" value="Chloramphenicol acetyltransferase-like domain"/>
    <property type="match status" value="1"/>
</dbReference>
<evidence type="ECO:0000313" key="13">
    <source>
        <dbReference type="EMBL" id="TCT23869.1"/>
    </source>
</evidence>
<dbReference type="SUPFAM" id="SSF52777">
    <property type="entry name" value="CoA-dependent acyltransferases"/>
    <property type="match status" value="1"/>
</dbReference>
<comment type="cofactor">
    <cofactor evidence="9">
        <name>(R)-lipoate</name>
        <dbReference type="ChEBI" id="CHEBI:83088"/>
    </cofactor>
    <text evidence="9">Binds 1 lipoyl cofactor covalently.</text>
</comment>
<comment type="similarity">
    <text evidence="1 9">Belongs to the 2-oxoacid dehydrogenase family.</text>
</comment>
<comment type="caution">
    <text evidence="13">The sequence shown here is derived from an EMBL/GenBank/DDBJ whole genome shotgun (WGS) entry which is preliminary data.</text>
</comment>
<evidence type="ECO:0000256" key="3">
    <source>
        <dbReference type="ARBA" id="ARBA00022679"/>
    </source>
</evidence>
<dbReference type="GO" id="GO:0006086">
    <property type="term" value="P:pyruvate decarboxylation to acetyl-CoA"/>
    <property type="evidence" value="ECO:0007669"/>
    <property type="project" value="UniProtKB-UniRule"/>
</dbReference>
<dbReference type="InterPro" id="IPR003016">
    <property type="entry name" value="2-oxoA_DH_lipoyl-BS"/>
</dbReference>
<dbReference type="PROSITE" id="PS50968">
    <property type="entry name" value="BIOTINYL_LIPOYL"/>
    <property type="match status" value="1"/>
</dbReference>
<evidence type="ECO:0000256" key="9">
    <source>
        <dbReference type="RuleBase" id="RU361137"/>
    </source>
</evidence>
<gene>
    <name evidence="13" type="ORF">EDC35_101183</name>
</gene>
<dbReference type="GO" id="GO:0005737">
    <property type="term" value="C:cytoplasm"/>
    <property type="evidence" value="ECO:0007669"/>
    <property type="project" value="TreeGrafter"/>
</dbReference>
<dbReference type="InterPro" id="IPR000089">
    <property type="entry name" value="Biotin_lipoyl"/>
</dbReference>
<comment type="subunit">
    <text evidence="2 9">Forms a 24-polypeptide structural core with octahedral symmetry.</text>
</comment>
<dbReference type="Proteomes" id="UP000295717">
    <property type="component" value="Unassembled WGS sequence"/>
</dbReference>
<dbReference type="FunFam" id="3.30.559.10:FF:000004">
    <property type="entry name" value="Acetyltransferase component of pyruvate dehydrogenase complex"/>
    <property type="match status" value="1"/>
</dbReference>
<dbReference type="Pfam" id="PF02817">
    <property type="entry name" value="E3_binding"/>
    <property type="match status" value="1"/>
</dbReference>
<dbReference type="GO" id="GO:0045254">
    <property type="term" value="C:pyruvate dehydrogenase complex"/>
    <property type="evidence" value="ECO:0007669"/>
    <property type="project" value="UniProtKB-UniRule"/>
</dbReference>
<evidence type="ECO:0000256" key="7">
    <source>
        <dbReference type="ARBA" id="ARBA00025211"/>
    </source>
</evidence>
<evidence type="ECO:0000256" key="10">
    <source>
        <dbReference type="SAM" id="MobiDB-lite"/>
    </source>
</evidence>